<dbReference type="AlphaFoldDB" id="A0A2V3IV79"/>
<accession>A0A2V3IV79</accession>
<feature type="domain" description="Peptidase S1" evidence="5">
    <location>
        <begin position="60"/>
        <end position="314"/>
    </location>
</feature>
<dbReference type="EMBL" id="NBIV01000046">
    <property type="protein sequence ID" value="PXF46032.1"/>
    <property type="molecule type" value="Genomic_DNA"/>
</dbReference>
<keyword evidence="4" id="KW-0732">Signal</keyword>
<dbReference type="SUPFAM" id="SSF50494">
    <property type="entry name" value="Trypsin-like serine proteases"/>
    <property type="match status" value="1"/>
</dbReference>
<keyword evidence="7" id="KW-1185">Reference proteome</keyword>
<evidence type="ECO:0000256" key="1">
    <source>
        <dbReference type="ARBA" id="ARBA00007664"/>
    </source>
</evidence>
<dbReference type="InterPro" id="IPR001314">
    <property type="entry name" value="Peptidase_S1A"/>
</dbReference>
<dbReference type="OrthoDB" id="5597713at2759"/>
<organism evidence="6 7">
    <name type="scientific">Gracilariopsis chorda</name>
    <dbReference type="NCBI Taxonomy" id="448386"/>
    <lineage>
        <taxon>Eukaryota</taxon>
        <taxon>Rhodophyta</taxon>
        <taxon>Florideophyceae</taxon>
        <taxon>Rhodymeniophycidae</taxon>
        <taxon>Gracilariales</taxon>
        <taxon>Gracilariaceae</taxon>
        <taxon>Gracilariopsis</taxon>
    </lineage>
</organism>
<dbReference type="SMART" id="SM00020">
    <property type="entry name" value="Tryp_SPc"/>
    <property type="match status" value="1"/>
</dbReference>
<evidence type="ECO:0000256" key="3">
    <source>
        <dbReference type="RuleBase" id="RU363034"/>
    </source>
</evidence>
<dbReference type="PRINTS" id="PR00722">
    <property type="entry name" value="CHYMOTRYPSIN"/>
</dbReference>
<dbReference type="PROSITE" id="PS50240">
    <property type="entry name" value="TRYPSIN_DOM"/>
    <property type="match status" value="1"/>
</dbReference>
<dbReference type="InterPro" id="IPR018114">
    <property type="entry name" value="TRYPSIN_HIS"/>
</dbReference>
<gene>
    <name evidence="6" type="ORF">BWQ96_04207</name>
</gene>
<dbReference type="PROSITE" id="PS00135">
    <property type="entry name" value="TRYPSIN_SER"/>
    <property type="match status" value="1"/>
</dbReference>
<dbReference type="PROSITE" id="PS00134">
    <property type="entry name" value="TRYPSIN_HIS"/>
    <property type="match status" value="1"/>
</dbReference>
<protein>
    <submittedName>
        <fullName evidence="6">Tryptase</fullName>
    </submittedName>
</protein>
<comment type="similarity">
    <text evidence="1">Belongs to the peptidase S1 family.</text>
</comment>
<dbReference type="GO" id="GO:0004252">
    <property type="term" value="F:serine-type endopeptidase activity"/>
    <property type="evidence" value="ECO:0007669"/>
    <property type="project" value="InterPro"/>
</dbReference>
<feature type="chain" id="PRO_5016161051" evidence="4">
    <location>
        <begin position="22"/>
        <end position="314"/>
    </location>
</feature>
<reference evidence="6 7" key="1">
    <citation type="journal article" date="2018" name="Mol. Biol. Evol.">
        <title>Analysis of the draft genome of the red seaweed Gracilariopsis chorda provides insights into genome size evolution in Rhodophyta.</title>
        <authorList>
            <person name="Lee J."/>
            <person name="Yang E.C."/>
            <person name="Graf L."/>
            <person name="Yang J.H."/>
            <person name="Qiu H."/>
            <person name="Zel Zion U."/>
            <person name="Chan C.X."/>
            <person name="Stephens T.G."/>
            <person name="Weber A.P.M."/>
            <person name="Boo G.H."/>
            <person name="Boo S.M."/>
            <person name="Kim K.M."/>
            <person name="Shin Y."/>
            <person name="Jung M."/>
            <person name="Lee S.J."/>
            <person name="Yim H.S."/>
            <person name="Lee J.H."/>
            <person name="Bhattacharya D."/>
            <person name="Yoon H.S."/>
        </authorList>
    </citation>
    <scope>NUCLEOTIDE SEQUENCE [LARGE SCALE GENOMIC DNA]</scope>
    <source>
        <strain evidence="6 7">SKKU-2015</strain>
        <tissue evidence="6">Whole body</tissue>
    </source>
</reference>
<dbReference type="InterPro" id="IPR001254">
    <property type="entry name" value="Trypsin_dom"/>
</dbReference>
<dbReference type="InterPro" id="IPR033116">
    <property type="entry name" value="TRYPSIN_SER"/>
</dbReference>
<dbReference type="InterPro" id="IPR043504">
    <property type="entry name" value="Peptidase_S1_PA_chymotrypsin"/>
</dbReference>
<dbReference type="Pfam" id="PF00089">
    <property type="entry name" value="Trypsin"/>
    <property type="match status" value="1"/>
</dbReference>
<comment type="caution">
    <text evidence="6">The sequence shown here is derived from an EMBL/GenBank/DDBJ whole genome shotgun (WGS) entry which is preliminary data.</text>
</comment>
<evidence type="ECO:0000259" key="5">
    <source>
        <dbReference type="PROSITE" id="PS50240"/>
    </source>
</evidence>
<keyword evidence="2" id="KW-1015">Disulfide bond</keyword>
<dbReference type="STRING" id="448386.A0A2V3IV79"/>
<dbReference type="PANTHER" id="PTHR24276:SF98">
    <property type="entry name" value="FI18310P1-RELATED"/>
    <property type="match status" value="1"/>
</dbReference>
<dbReference type="InterPro" id="IPR050430">
    <property type="entry name" value="Peptidase_S1"/>
</dbReference>
<name>A0A2V3IV79_9FLOR</name>
<proteinExistence type="inferred from homology"/>
<keyword evidence="3" id="KW-0378">Hydrolase</keyword>
<sequence length="314" mass="35491">MHFKFLILSVLLLTTINEVHAKRKGSGIRKDGRVYAVEYIGNIKDLKKNQNATRGPDPLIVGGKKAPKKLRKHLAHVIIVDVFGDVYGCSGTVVGKKYVLTAAHCFDSYFEKSESFVLIAEKSTGEMLFTWPDNKYFMKNVYVHYRFSFRDYLENDVALVELDEDLSKKLYKPIKFGSPPEESFTKIEVAGYGLKGSDKKKPKRVSLGKVLFQEWGVCYDELGFHLGNSESHEFCYTSLQFPDKGKTGTCSGDSGGPVLKKDGRKYVQIGIISYYVGEKCESPGTIMVAQNLQKYKKMISNKVMKNKNKGWKKL</sequence>
<dbReference type="Gene3D" id="2.40.10.10">
    <property type="entry name" value="Trypsin-like serine proteases"/>
    <property type="match status" value="1"/>
</dbReference>
<evidence type="ECO:0000313" key="7">
    <source>
        <dbReference type="Proteomes" id="UP000247409"/>
    </source>
</evidence>
<evidence type="ECO:0000256" key="4">
    <source>
        <dbReference type="SAM" id="SignalP"/>
    </source>
</evidence>
<keyword evidence="3" id="KW-0645">Protease</keyword>
<dbReference type="GO" id="GO:0006508">
    <property type="term" value="P:proteolysis"/>
    <property type="evidence" value="ECO:0007669"/>
    <property type="project" value="UniProtKB-KW"/>
</dbReference>
<dbReference type="PANTHER" id="PTHR24276">
    <property type="entry name" value="POLYSERASE-RELATED"/>
    <property type="match status" value="1"/>
</dbReference>
<dbReference type="InterPro" id="IPR009003">
    <property type="entry name" value="Peptidase_S1_PA"/>
</dbReference>
<feature type="signal peptide" evidence="4">
    <location>
        <begin position="1"/>
        <end position="21"/>
    </location>
</feature>
<dbReference type="Proteomes" id="UP000247409">
    <property type="component" value="Unassembled WGS sequence"/>
</dbReference>
<evidence type="ECO:0000313" key="6">
    <source>
        <dbReference type="EMBL" id="PXF46032.1"/>
    </source>
</evidence>
<evidence type="ECO:0000256" key="2">
    <source>
        <dbReference type="ARBA" id="ARBA00023157"/>
    </source>
</evidence>
<keyword evidence="3" id="KW-0720">Serine protease</keyword>